<dbReference type="InterPro" id="IPR045339">
    <property type="entry name" value="DUF6534"/>
</dbReference>
<keyword evidence="4" id="KW-1185">Reference proteome</keyword>
<dbReference type="Pfam" id="PF20152">
    <property type="entry name" value="DUF6534"/>
    <property type="match status" value="1"/>
</dbReference>
<feature type="transmembrane region" description="Helical" evidence="1">
    <location>
        <begin position="95"/>
        <end position="115"/>
    </location>
</feature>
<keyword evidence="1" id="KW-0472">Membrane</keyword>
<dbReference type="OrthoDB" id="3270417at2759"/>
<sequence length="293" mass="32610">MSSGITPSHAFSPVLIGLVIGAMFGGITIVQVMTFARNSRNDPFGQKLTVWVLCLSSRVLDVLHISFTVHMIYYYLVSHPSNTSTIWSFPRPIDFVADVYYANFALLLIPLEGIFQWFWINWYLFICIVKAVLVSANLAAGVYVTIRVFQCPNLQDVKDFQGQAPLIDLLIPVSLCCALTKAGTNLHWTNSTFTMLLAYFVNTGAIVSLCSTSVLISFLLSKKSLIFIGIETVSTRLDKTLQRLSRTINEVGLPLFQSSAKSENSAQTPSFNLTQDIKMVEVMVRKEARSDSN</sequence>
<protein>
    <recommendedName>
        <fullName evidence="2">DUF6534 domain-containing protein</fullName>
    </recommendedName>
</protein>
<name>A0A9P5Y1U8_9AGAR</name>
<reference evidence="3" key="1">
    <citation type="submission" date="2020-11" db="EMBL/GenBank/DDBJ databases">
        <authorList>
            <consortium name="DOE Joint Genome Institute"/>
            <person name="Ahrendt S."/>
            <person name="Riley R."/>
            <person name="Andreopoulos W."/>
            <person name="Labutti K."/>
            <person name="Pangilinan J."/>
            <person name="Ruiz-Duenas F.J."/>
            <person name="Barrasa J.M."/>
            <person name="Sanchez-Garcia M."/>
            <person name="Camarero S."/>
            <person name="Miyauchi S."/>
            <person name="Serrano A."/>
            <person name="Linde D."/>
            <person name="Babiker R."/>
            <person name="Drula E."/>
            <person name="Ayuso-Fernandez I."/>
            <person name="Pacheco R."/>
            <person name="Padilla G."/>
            <person name="Ferreira P."/>
            <person name="Barriuso J."/>
            <person name="Kellner H."/>
            <person name="Castanera R."/>
            <person name="Alfaro M."/>
            <person name="Ramirez L."/>
            <person name="Pisabarro A.G."/>
            <person name="Kuo A."/>
            <person name="Tritt A."/>
            <person name="Lipzen A."/>
            <person name="He G."/>
            <person name="Yan M."/>
            <person name="Ng V."/>
            <person name="Cullen D."/>
            <person name="Martin F."/>
            <person name="Rosso M.-N."/>
            <person name="Henrissat B."/>
            <person name="Hibbett D."/>
            <person name="Martinez A.T."/>
            <person name="Grigoriev I.V."/>
        </authorList>
    </citation>
    <scope>NUCLEOTIDE SEQUENCE</scope>
    <source>
        <strain evidence="3">CBS 247.69</strain>
    </source>
</reference>
<keyword evidence="1" id="KW-1133">Transmembrane helix</keyword>
<evidence type="ECO:0000313" key="3">
    <source>
        <dbReference type="EMBL" id="KAF9461164.1"/>
    </source>
</evidence>
<feature type="transmembrane region" description="Helical" evidence="1">
    <location>
        <begin position="196"/>
        <end position="220"/>
    </location>
</feature>
<feature type="transmembrane region" description="Helical" evidence="1">
    <location>
        <begin position="12"/>
        <end position="36"/>
    </location>
</feature>
<dbReference type="Proteomes" id="UP000807353">
    <property type="component" value="Unassembled WGS sequence"/>
</dbReference>
<keyword evidence="1" id="KW-0812">Transmembrane</keyword>
<evidence type="ECO:0000313" key="4">
    <source>
        <dbReference type="Proteomes" id="UP000807353"/>
    </source>
</evidence>
<comment type="caution">
    <text evidence="3">The sequence shown here is derived from an EMBL/GenBank/DDBJ whole genome shotgun (WGS) entry which is preliminary data.</text>
</comment>
<proteinExistence type="predicted"/>
<dbReference type="EMBL" id="MU150288">
    <property type="protein sequence ID" value="KAF9461164.1"/>
    <property type="molecule type" value="Genomic_DNA"/>
</dbReference>
<feature type="domain" description="DUF6534" evidence="2">
    <location>
        <begin position="166"/>
        <end position="233"/>
    </location>
</feature>
<feature type="transmembrane region" description="Helical" evidence="1">
    <location>
        <begin position="122"/>
        <end position="146"/>
    </location>
</feature>
<dbReference type="AlphaFoldDB" id="A0A9P5Y1U8"/>
<evidence type="ECO:0000256" key="1">
    <source>
        <dbReference type="SAM" id="Phobius"/>
    </source>
</evidence>
<gene>
    <name evidence="3" type="ORF">BDZ94DRAFT_1237920</name>
</gene>
<organism evidence="3 4">
    <name type="scientific">Collybia nuda</name>
    <dbReference type="NCBI Taxonomy" id="64659"/>
    <lineage>
        <taxon>Eukaryota</taxon>
        <taxon>Fungi</taxon>
        <taxon>Dikarya</taxon>
        <taxon>Basidiomycota</taxon>
        <taxon>Agaricomycotina</taxon>
        <taxon>Agaricomycetes</taxon>
        <taxon>Agaricomycetidae</taxon>
        <taxon>Agaricales</taxon>
        <taxon>Tricholomatineae</taxon>
        <taxon>Clitocybaceae</taxon>
        <taxon>Collybia</taxon>
    </lineage>
</organism>
<accession>A0A9P5Y1U8</accession>
<evidence type="ECO:0000259" key="2">
    <source>
        <dbReference type="Pfam" id="PF20152"/>
    </source>
</evidence>